<dbReference type="RefSeq" id="WP_083731980.1">
    <property type="nucleotide sequence ID" value="NZ_CP017641.1"/>
</dbReference>
<evidence type="ECO:0000313" key="2">
    <source>
        <dbReference type="Proteomes" id="UP000187735"/>
    </source>
</evidence>
<accession>A0A1P8WFB0</accession>
<dbReference type="AlphaFoldDB" id="A0A1P8WFB0"/>
<evidence type="ECO:0000313" key="1">
    <source>
        <dbReference type="EMBL" id="APZ92736.1"/>
    </source>
</evidence>
<dbReference type="EMBL" id="CP017641">
    <property type="protein sequence ID" value="APZ92736.1"/>
    <property type="molecule type" value="Genomic_DNA"/>
</dbReference>
<dbReference type="KEGG" id="fmr:Fuma_02348"/>
<sequence>MDDITRIFTSWPAAIPKKATVVTTMGDNVPFDDFMLTKDLVLLIRPQPDAQGTRRVIMKLSNIASIRIADAIDPERFTAMGFQKNTAITAARPVASS</sequence>
<dbReference type="Proteomes" id="UP000187735">
    <property type="component" value="Chromosome"/>
</dbReference>
<gene>
    <name evidence="1" type="ORF">Fuma_02348</name>
</gene>
<name>A0A1P8WFB0_9PLAN</name>
<organism evidence="1 2">
    <name type="scientific">Fuerstiella marisgermanici</name>
    <dbReference type="NCBI Taxonomy" id="1891926"/>
    <lineage>
        <taxon>Bacteria</taxon>
        <taxon>Pseudomonadati</taxon>
        <taxon>Planctomycetota</taxon>
        <taxon>Planctomycetia</taxon>
        <taxon>Planctomycetales</taxon>
        <taxon>Planctomycetaceae</taxon>
        <taxon>Fuerstiella</taxon>
    </lineage>
</organism>
<reference evidence="1 2" key="1">
    <citation type="journal article" date="2016" name="Front. Microbiol.">
        <title>Fuerstia marisgermanicae gen. nov., sp. nov., an Unusual Member of the Phylum Planctomycetes from the German Wadden Sea.</title>
        <authorList>
            <person name="Kohn T."/>
            <person name="Heuer A."/>
            <person name="Jogler M."/>
            <person name="Vollmers J."/>
            <person name="Boedeker C."/>
            <person name="Bunk B."/>
            <person name="Rast P."/>
            <person name="Borchert D."/>
            <person name="Glockner I."/>
            <person name="Freese H.M."/>
            <person name="Klenk H.P."/>
            <person name="Overmann J."/>
            <person name="Kaster A.K."/>
            <person name="Rohde M."/>
            <person name="Wiegand S."/>
            <person name="Jogler C."/>
        </authorList>
    </citation>
    <scope>NUCLEOTIDE SEQUENCE [LARGE SCALE GENOMIC DNA]</scope>
    <source>
        <strain evidence="1 2">NH11</strain>
    </source>
</reference>
<keyword evidence="2" id="KW-1185">Reference proteome</keyword>
<dbReference type="OrthoDB" id="281973at2"/>
<proteinExistence type="predicted"/>
<protein>
    <submittedName>
        <fullName evidence="1">Uncharacterized protein</fullName>
    </submittedName>
</protein>